<dbReference type="Gene3D" id="1.10.10.60">
    <property type="entry name" value="Homeodomain-like"/>
    <property type="match status" value="2"/>
</dbReference>
<organism evidence="6 7">
    <name type="scientific">Schleiferilactobacillus harbinensis DSM 16991</name>
    <dbReference type="NCBI Taxonomy" id="1122147"/>
    <lineage>
        <taxon>Bacteria</taxon>
        <taxon>Bacillati</taxon>
        <taxon>Bacillota</taxon>
        <taxon>Bacilli</taxon>
        <taxon>Lactobacillales</taxon>
        <taxon>Lactobacillaceae</taxon>
        <taxon>Schleiferilactobacillus</taxon>
    </lineage>
</organism>
<dbReference type="InterPro" id="IPR037923">
    <property type="entry name" value="HTH-like"/>
</dbReference>
<gene>
    <name evidence="6" type="ORF">FC91_GL002553</name>
</gene>
<dbReference type="GO" id="GO:0003700">
    <property type="term" value="F:DNA-binding transcription factor activity"/>
    <property type="evidence" value="ECO:0007669"/>
    <property type="project" value="InterPro"/>
</dbReference>
<dbReference type="PROSITE" id="PS00041">
    <property type="entry name" value="HTH_ARAC_FAMILY_1"/>
    <property type="match status" value="1"/>
</dbReference>
<keyword evidence="4" id="KW-0804">Transcription</keyword>
<dbReference type="PATRIC" id="fig|1122147.4.peg.2634"/>
<dbReference type="InterPro" id="IPR018062">
    <property type="entry name" value="HTH_AraC-typ_CS"/>
</dbReference>
<sequence length="289" mass="32081">MTNPAMALKEPTRHGTLTLPVAWYGHARRSWDGFFFFPHWHDELELFTVEKDQIELIINGHARVMAAGTTALIPARVIHAAHVVPASPVAAQFSAIVFAPRFIASETTDAVQAVLTKTRTVATVTPGMVNQAALAPLLDQFATVYAATAPERPLLLKGLLLLILAQLLTNPIPDPWRTTQARLQEQRQKQILTYLNARFAEPLTVPGLAAVINLSPEQFTRFFKAAFHRTPMAFLLAFRLQQAALLLRQTAAPITDIAFQVGFQSANYFAAQFKRHYGLSPTAFRKMTE</sequence>
<dbReference type="AlphaFoldDB" id="A0A0R1XBL3"/>
<accession>A0A0R1XBL3</accession>
<dbReference type="OrthoDB" id="342399at2"/>
<feature type="domain" description="HTH araC/xylS-type" evidence="5">
    <location>
        <begin position="189"/>
        <end position="287"/>
    </location>
</feature>
<evidence type="ECO:0000256" key="4">
    <source>
        <dbReference type="ARBA" id="ARBA00023163"/>
    </source>
</evidence>
<evidence type="ECO:0000313" key="7">
    <source>
        <dbReference type="Proteomes" id="UP000050949"/>
    </source>
</evidence>
<dbReference type="SUPFAM" id="SSF51215">
    <property type="entry name" value="Regulatory protein AraC"/>
    <property type="match status" value="1"/>
</dbReference>
<dbReference type="PANTHER" id="PTHR46796">
    <property type="entry name" value="HTH-TYPE TRANSCRIPTIONAL ACTIVATOR RHAS-RELATED"/>
    <property type="match status" value="1"/>
</dbReference>
<dbReference type="GO" id="GO:0043565">
    <property type="term" value="F:sequence-specific DNA binding"/>
    <property type="evidence" value="ECO:0007669"/>
    <property type="project" value="InterPro"/>
</dbReference>
<comment type="caution">
    <text evidence="6">The sequence shown here is derived from an EMBL/GenBank/DDBJ whole genome shotgun (WGS) entry which is preliminary data.</text>
</comment>
<dbReference type="Gene3D" id="2.60.120.10">
    <property type="entry name" value="Jelly Rolls"/>
    <property type="match status" value="1"/>
</dbReference>
<keyword evidence="3" id="KW-0010">Activator</keyword>
<dbReference type="InterPro" id="IPR009057">
    <property type="entry name" value="Homeodomain-like_sf"/>
</dbReference>
<dbReference type="PROSITE" id="PS01124">
    <property type="entry name" value="HTH_ARAC_FAMILY_2"/>
    <property type="match status" value="1"/>
</dbReference>
<keyword evidence="1" id="KW-0805">Transcription regulation</keyword>
<dbReference type="EMBL" id="AZFW01000050">
    <property type="protein sequence ID" value="KRM27344.1"/>
    <property type="molecule type" value="Genomic_DNA"/>
</dbReference>
<dbReference type="InterPro" id="IPR018060">
    <property type="entry name" value="HTH_AraC"/>
</dbReference>
<evidence type="ECO:0000259" key="5">
    <source>
        <dbReference type="PROSITE" id="PS01124"/>
    </source>
</evidence>
<dbReference type="eggNOG" id="COG2207">
    <property type="taxonomic scope" value="Bacteria"/>
</dbReference>
<dbReference type="Pfam" id="PF12833">
    <property type="entry name" value="HTH_18"/>
    <property type="match status" value="1"/>
</dbReference>
<evidence type="ECO:0000256" key="3">
    <source>
        <dbReference type="ARBA" id="ARBA00023159"/>
    </source>
</evidence>
<evidence type="ECO:0000256" key="2">
    <source>
        <dbReference type="ARBA" id="ARBA00023125"/>
    </source>
</evidence>
<dbReference type="CDD" id="cd02208">
    <property type="entry name" value="cupin_RmlC-like"/>
    <property type="match status" value="1"/>
</dbReference>
<dbReference type="Proteomes" id="UP000050949">
    <property type="component" value="Unassembled WGS sequence"/>
</dbReference>
<dbReference type="SUPFAM" id="SSF46689">
    <property type="entry name" value="Homeodomain-like"/>
    <property type="match status" value="2"/>
</dbReference>
<proteinExistence type="predicted"/>
<dbReference type="PRINTS" id="PR00032">
    <property type="entry name" value="HTHARAC"/>
</dbReference>
<evidence type="ECO:0000313" key="6">
    <source>
        <dbReference type="EMBL" id="KRM27344.1"/>
    </source>
</evidence>
<dbReference type="Pfam" id="PF02311">
    <property type="entry name" value="AraC_binding"/>
    <property type="match status" value="1"/>
</dbReference>
<dbReference type="InterPro" id="IPR020449">
    <property type="entry name" value="Tscrpt_reg_AraC-type_HTH"/>
</dbReference>
<reference evidence="6 7" key="1">
    <citation type="journal article" date="2015" name="Genome Announc.">
        <title>Expanding the biotechnology potential of lactobacilli through comparative genomics of 213 strains and associated genera.</title>
        <authorList>
            <person name="Sun Z."/>
            <person name="Harris H.M."/>
            <person name="McCann A."/>
            <person name="Guo C."/>
            <person name="Argimon S."/>
            <person name="Zhang W."/>
            <person name="Yang X."/>
            <person name="Jeffery I.B."/>
            <person name="Cooney J.C."/>
            <person name="Kagawa T.F."/>
            <person name="Liu W."/>
            <person name="Song Y."/>
            <person name="Salvetti E."/>
            <person name="Wrobel A."/>
            <person name="Rasinkangas P."/>
            <person name="Parkhill J."/>
            <person name="Rea M.C."/>
            <person name="O'Sullivan O."/>
            <person name="Ritari J."/>
            <person name="Douillard F.P."/>
            <person name="Paul Ross R."/>
            <person name="Yang R."/>
            <person name="Briner A.E."/>
            <person name="Felis G.E."/>
            <person name="de Vos W.M."/>
            <person name="Barrangou R."/>
            <person name="Klaenhammer T.R."/>
            <person name="Caufield P.W."/>
            <person name="Cui Y."/>
            <person name="Zhang H."/>
            <person name="O'Toole P.W."/>
        </authorList>
    </citation>
    <scope>NUCLEOTIDE SEQUENCE [LARGE SCALE GENOMIC DNA]</scope>
    <source>
        <strain evidence="6 7">DSM 16991</strain>
    </source>
</reference>
<dbReference type="SMART" id="SM00342">
    <property type="entry name" value="HTH_ARAC"/>
    <property type="match status" value="1"/>
</dbReference>
<dbReference type="InterPro" id="IPR003313">
    <property type="entry name" value="AraC-bd"/>
</dbReference>
<evidence type="ECO:0000256" key="1">
    <source>
        <dbReference type="ARBA" id="ARBA00023015"/>
    </source>
</evidence>
<dbReference type="InterPro" id="IPR014710">
    <property type="entry name" value="RmlC-like_jellyroll"/>
</dbReference>
<dbReference type="InterPro" id="IPR050204">
    <property type="entry name" value="AraC_XylS_family_regulators"/>
</dbReference>
<name>A0A0R1XBL3_9LACO</name>
<keyword evidence="2" id="KW-0238">DNA-binding</keyword>
<protein>
    <recommendedName>
        <fullName evidence="5">HTH araC/xylS-type domain-containing protein</fullName>
    </recommendedName>
</protein>